<reference evidence="2 3" key="1">
    <citation type="journal article" date="2013" name="PLoS Genet.">
        <title>Distinctive expansion of potential virulence genes in the genome of the oomycete fish pathogen Saprolegnia parasitica.</title>
        <authorList>
            <person name="Jiang R.H."/>
            <person name="de Bruijn I."/>
            <person name="Haas B.J."/>
            <person name="Belmonte R."/>
            <person name="Lobach L."/>
            <person name="Christie J."/>
            <person name="van den Ackerveken G."/>
            <person name="Bottin A."/>
            <person name="Bulone V."/>
            <person name="Diaz-Moreno S.M."/>
            <person name="Dumas B."/>
            <person name="Fan L."/>
            <person name="Gaulin E."/>
            <person name="Govers F."/>
            <person name="Grenville-Briggs L.J."/>
            <person name="Horner N.R."/>
            <person name="Levin J.Z."/>
            <person name="Mammella M."/>
            <person name="Meijer H.J."/>
            <person name="Morris P."/>
            <person name="Nusbaum C."/>
            <person name="Oome S."/>
            <person name="Phillips A.J."/>
            <person name="van Rooyen D."/>
            <person name="Rzeszutek E."/>
            <person name="Saraiva M."/>
            <person name="Secombes C.J."/>
            <person name="Seidl M.F."/>
            <person name="Snel B."/>
            <person name="Stassen J.H."/>
            <person name="Sykes S."/>
            <person name="Tripathy S."/>
            <person name="van den Berg H."/>
            <person name="Vega-Arreguin J.C."/>
            <person name="Wawra S."/>
            <person name="Young S.K."/>
            <person name="Zeng Q."/>
            <person name="Dieguez-Uribeondo J."/>
            <person name="Russ C."/>
            <person name="Tyler B.M."/>
            <person name="van West P."/>
        </authorList>
    </citation>
    <scope>NUCLEOTIDE SEQUENCE [LARGE SCALE GENOMIC DNA]</scope>
    <source>
        <strain evidence="2 3">CBS 223.65</strain>
    </source>
</reference>
<dbReference type="InterPro" id="IPR036116">
    <property type="entry name" value="FN3_sf"/>
</dbReference>
<evidence type="ECO:0000313" key="2">
    <source>
        <dbReference type="EMBL" id="KDO28034.1"/>
    </source>
</evidence>
<dbReference type="InterPro" id="IPR013783">
    <property type="entry name" value="Ig-like_fold"/>
</dbReference>
<keyword evidence="3" id="KW-1185">Reference proteome</keyword>
<dbReference type="GeneID" id="24141395"/>
<evidence type="ECO:0000259" key="1">
    <source>
        <dbReference type="PROSITE" id="PS50853"/>
    </source>
</evidence>
<sequence length="187" mass="21038">MRERVASSLLSGAEVDHTAPWITVSNSIPVEFSSVHVPDLAVGTPYSFRIRARNALGWGEYGAPSLAFWTHAFLPPTPPVAVAKTSYSLTLTWMDQVDVNSRHDMKEHFEVHMCPLPTYSPLDQLGTGTATRGAWALVDDRLPSRTCVVPNLSALSWYCFRVRAWVRHRGWTEFSPESQPIQTLRRM</sequence>
<feature type="domain" description="Fibronectin type-III" evidence="1">
    <location>
        <begin position="1"/>
        <end position="73"/>
    </location>
</feature>
<name>A0A067CB86_SAPPC</name>
<dbReference type="KEGG" id="spar:SPRG_20195"/>
<dbReference type="SUPFAM" id="SSF49265">
    <property type="entry name" value="Fibronectin type III"/>
    <property type="match status" value="1"/>
</dbReference>
<dbReference type="AlphaFoldDB" id="A0A067CB86"/>
<dbReference type="Proteomes" id="UP000030745">
    <property type="component" value="Unassembled WGS sequence"/>
</dbReference>
<dbReference type="Gene3D" id="2.60.40.10">
    <property type="entry name" value="Immunoglobulins"/>
    <property type="match status" value="2"/>
</dbReference>
<dbReference type="OrthoDB" id="504170at2759"/>
<organism evidence="2 3">
    <name type="scientific">Saprolegnia parasitica (strain CBS 223.65)</name>
    <dbReference type="NCBI Taxonomy" id="695850"/>
    <lineage>
        <taxon>Eukaryota</taxon>
        <taxon>Sar</taxon>
        <taxon>Stramenopiles</taxon>
        <taxon>Oomycota</taxon>
        <taxon>Saprolegniomycetes</taxon>
        <taxon>Saprolegniales</taxon>
        <taxon>Saprolegniaceae</taxon>
        <taxon>Saprolegnia</taxon>
    </lineage>
</organism>
<dbReference type="InterPro" id="IPR003961">
    <property type="entry name" value="FN3_dom"/>
</dbReference>
<dbReference type="RefSeq" id="XP_012201187.1">
    <property type="nucleotide sequence ID" value="XM_012345797.1"/>
</dbReference>
<dbReference type="EMBL" id="KK583213">
    <property type="protein sequence ID" value="KDO28034.1"/>
    <property type="molecule type" value="Genomic_DNA"/>
</dbReference>
<dbReference type="SMART" id="SM00060">
    <property type="entry name" value="FN3"/>
    <property type="match status" value="2"/>
</dbReference>
<accession>A0A067CB86</accession>
<dbReference type="PROSITE" id="PS50853">
    <property type="entry name" value="FN3"/>
    <property type="match status" value="2"/>
</dbReference>
<dbReference type="VEuPathDB" id="FungiDB:SPRG_20195"/>
<evidence type="ECO:0000313" key="3">
    <source>
        <dbReference type="Proteomes" id="UP000030745"/>
    </source>
</evidence>
<dbReference type="CDD" id="cd00063">
    <property type="entry name" value="FN3"/>
    <property type="match status" value="2"/>
</dbReference>
<dbReference type="STRING" id="695850.A0A067CB86"/>
<feature type="domain" description="Fibronectin type-III" evidence="1">
    <location>
        <begin position="75"/>
        <end position="186"/>
    </location>
</feature>
<proteinExistence type="predicted"/>
<protein>
    <recommendedName>
        <fullName evidence="1">Fibronectin type-III domain-containing protein</fullName>
    </recommendedName>
</protein>
<dbReference type="Pfam" id="PF00041">
    <property type="entry name" value="fn3"/>
    <property type="match status" value="1"/>
</dbReference>
<gene>
    <name evidence="2" type="ORF">SPRG_20195</name>
</gene>